<dbReference type="InterPro" id="IPR051924">
    <property type="entry name" value="GST_Kappa/NadH"/>
</dbReference>
<evidence type="ECO:0000313" key="5">
    <source>
        <dbReference type="Proteomes" id="UP000032352"/>
    </source>
</evidence>
<dbReference type="InterPro" id="IPR001853">
    <property type="entry name" value="DSBA-like_thioredoxin_dom"/>
</dbReference>
<keyword evidence="1 4" id="KW-0413">Isomerase</keyword>
<comment type="similarity">
    <text evidence="1">Belongs to the GST superfamily. NadH family.</text>
</comment>
<dbReference type="Pfam" id="PF01323">
    <property type="entry name" value="DSBA"/>
    <property type="match status" value="1"/>
</dbReference>
<dbReference type="EC" id="5.99.1.4" evidence="1"/>
<dbReference type="GO" id="GO:0004602">
    <property type="term" value="F:glutathione peroxidase activity"/>
    <property type="evidence" value="ECO:0007669"/>
    <property type="project" value="TreeGrafter"/>
</dbReference>
<dbReference type="Gene3D" id="3.40.30.10">
    <property type="entry name" value="Glutaredoxin"/>
    <property type="match status" value="1"/>
</dbReference>
<protein>
    <recommendedName>
        <fullName evidence="1">2-hydroxychromene-2-carboxylate isomerase</fullName>
        <ecNumber evidence="1">5.99.1.4</ecNumber>
    </recommendedName>
</protein>
<accession>A0AAE9Z958</accession>
<feature type="domain" description="DSBA-like thioredoxin" evidence="3">
    <location>
        <begin position="4"/>
        <end position="195"/>
    </location>
</feature>
<organism evidence="4 5">
    <name type="scientific">Thalassomonas viridans</name>
    <dbReference type="NCBI Taxonomy" id="137584"/>
    <lineage>
        <taxon>Bacteria</taxon>
        <taxon>Pseudomonadati</taxon>
        <taxon>Pseudomonadota</taxon>
        <taxon>Gammaproteobacteria</taxon>
        <taxon>Alteromonadales</taxon>
        <taxon>Colwelliaceae</taxon>
        <taxon>Thalassomonas</taxon>
    </lineage>
</organism>
<evidence type="ECO:0000256" key="2">
    <source>
        <dbReference type="PIRSR" id="PIRSR006386-1"/>
    </source>
</evidence>
<dbReference type="Proteomes" id="UP000032352">
    <property type="component" value="Chromosome pTvir"/>
</dbReference>
<dbReference type="RefSeq" id="WP_044840881.1">
    <property type="nucleotide sequence ID" value="NZ_CP059734.1"/>
</dbReference>
<sequence>MSTTIDFYFDFGSPTAYLAYFRLQQICQQYKVSINYKPVLLGGIFKQTENASPAMIPAKARYMMQHDLPRFAKRYDLEFKLNPFFPINTLPLMRGALAAKELSCFDRYCQLIFTAIWVKGLNLGDMDILARELTAGDIDVNTLMALSQGAGIKQSLIQLTNEAVSRGLFGVPTMFIGNDMYFGQDRLDFIEEALAARQNG</sequence>
<dbReference type="InterPro" id="IPR044087">
    <property type="entry name" value="NahD-like"/>
</dbReference>
<dbReference type="SUPFAM" id="SSF52833">
    <property type="entry name" value="Thioredoxin-like"/>
    <property type="match status" value="1"/>
</dbReference>
<dbReference type="PIRSF" id="PIRSF006386">
    <property type="entry name" value="HCCAis_GSTk"/>
    <property type="match status" value="1"/>
</dbReference>
<dbReference type="KEGG" id="tvd:SG34_030230"/>
<keyword evidence="5" id="KW-1185">Reference proteome</keyword>
<dbReference type="AlphaFoldDB" id="A0AAE9Z958"/>
<reference evidence="4 5" key="2">
    <citation type="journal article" date="2022" name="Mar. Drugs">
        <title>Bioassay-Guided Fractionation Leads to the Detection of Cholic Acid Generated by the Rare Thalassomonas sp.</title>
        <authorList>
            <person name="Pheiffer F."/>
            <person name="Schneider Y.K."/>
            <person name="Hansen E.H."/>
            <person name="Andersen J.H."/>
            <person name="Isaksson J."/>
            <person name="Busche T."/>
            <person name="R C."/>
            <person name="Kalinowski J."/>
            <person name="Zyl L.V."/>
            <person name="Trindade M."/>
        </authorList>
    </citation>
    <scope>NUCLEOTIDE SEQUENCE [LARGE SCALE GENOMIC DNA]</scope>
    <source>
        <strain evidence="4 5">XOM25</strain>
    </source>
</reference>
<proteinExistence type="inferred from homology"/>
<feature type="active site" description="Nucleophile" evidence="2">
    <location>
        <position position="13"/>
    </location>
</feature>
<reference evidence="4 5" key="1">
    <citation type="journal article" date="2015" name="Genome Announc.">
        <title>Draft Genome Sequences of Marine Isolates of Thalassomonas viridans and Thalassomonas actiniarum.</title>
        <authorList>
            <person name="Olonade I."/>
            <person name="van Zyl L.J."/>
            <person name="Trindade M."/>
        </authorList>
    </citation>
    <scope>NUCLEOTIDE SEQUENCE [LARGE SCALE GENOMIC DNA]</scope>
    <source>
        <strain evidence="4 5">XOM25</strain>
    </source>
</reference>
<dbReference type="EMBL" id="CP059734">
    <property type="protein sequence ID" value="WDE09055.1"/>
    <property type="molecule type" value="Genomic_DNA"/>
</dbReference>
<comment type="catalytic activity">
    <reaction evidence="1">
        <text>2-hydroxychromene-2-carboxylate = (3E)-4-(2-hydroxyphenyl)-2-oxobut-3-enoate</text>
        <dbReference type="Rhea" id="RHEA:27401"/>
        <dbReference type="ChEBI" id="CHEBI:59350"/>
        <dbReference type="ChEBI" id="CHEBI:59353"/>
        <dbReference type="EC" id="5.99.1.4"/>
    </reaction>
</comment>
<dbReference type="GO" id="GO:0018845">
    <property type="term" value="F:2-hydroxychromene-2-carboxylate isomerase activity"/>
    <property type="evidence" value="ECO:0007669"/>
    <property type="project" value="UniProtKB-UniRule"/>
</dbReference>
<dbReference type="PANTHER" id="PTHR42943:SF2">
    <property type="entry name" value="GLUTATHIONE S-TRANSFERASE KAPPA 1"/>
    <property type="match status" value="1"/>
</dbReference>
<evidence type="ECO:0000259" key="3">
    <source>
        <dbReference type="Pfam" id="PF01323"/>
    </source>
</evidence>
<dbReference type="GO" id="GO:0006749">
    <property type="term" value="P:glutathione metabolic process"/>
    <property type="evidence" value="ECO:0007669"/>
    <property type="project" value="TreeGrafter"/>
</dbReference>
<evidence type="ECO:0000256" key="1">
    <source>
        <dbReference type="PIRNR" id="PIRNR006386"/>
    </source>
</evidence>
<gene>
    <name evidence="4" type="ORF">SG34_030230</name>
</gene>
<dbReference type="GO" id="GO:1901170">
    <property type="term" value="P:naphthalene catabolic process"/>
    <property type="evidence" value="ECO:0007669"/>
    <property type="project" value="InterPro"/>
</dbReference>
<dbReference type="InterPro" id="IPR036249">
    <property type="entry name" value="Thioredoxin-like_sf"/>
</dbReference>
<dbReference type="InterPro" id="IPR014440">
    <property type="entry name" value="HCCAis_GSTk"/>
</dbReference>
<dbReference type="CDD" id="cd03022">
    <property type="entry name" value="DsbA_HCCA_Iso"/>
    <property type="match status" value="1"/>
</dbReference>
<name>A0AAE9Z958_9GAMM</name>
<dbReference type="GO" id="GO:0004364">
    <property type="term" value="F:glutathione transferase activity"/>
    <property type="evidence" value="ECO:0007669"/>
    <property type="project" value="TreeGrafter"/>
</dbReference>
<dbReference type="PANTHER" id="PTHR42943">
    <property type="entry name" value="GLUTATHIONE S-TRANSFERASE KAPPA"/>
    <property type="match status" value="1"/>
</dbReference>
<evidence type="ECO:0000313" key="4">
    <source>
        <dbReference type="EMBL" id="WDE09055.1"/>
    </source>
</evidence>